<reference evidence="1" key="1">
    <citation type="submission" date="2021-06" db="EMBL/GenBank/DDBJ databases">
        <authorList>
            <person name="Hodson N. C."/>
            <person name="Mongue J. A."/>
            <person name="Jaron S. K."/>
        </authorList>
    </citation>
    <scope>NUCLEOTIDE SEQUENCE</scope>
</reference>
<comment type="caution">
    <text evidence="1">The sequence shown here is derived from an EMBL/GenBank/DDBJ whole genome shotgun (WGS) entry which is preliminary data.</text>
</comment>
<keyword evidence="2" id="KW-1185">Reference proteome</keyword>
<name>A0A8J2JIT5_9HEXA</name>
<proteinExistence type="predicted"/>
<organism evidence="1 2">
    <name type="scientific">Allacma fusca</name>
    <dbReference type="NCBI Taxonomy" id="39272"/>
    <lineage>
        <taxon>Eukaryota</taxon>
        <taxon>Metazoa</taxon>
        <taxon>Ecdysozoa</taxon>
        <taxon>Arthropoda</taxon>
        <taxon>Hexapoda</taxon>
        <taxon>Collembola</taxon>
        <taxon>Symphypleona</taxon>
        <taxon>Sminthuridae</taxon>
        <taxon>Allacma</taxon>
    </lineage>
</organism>
<protein>
    <submittedName>
        <fullName evidence="1">Uncharacterized protein</fullName>
    </submittedName>
</protein>
<evidence type="ECO:0000313" key="1">
    <source>
        <dbReference type="EMBL" id="CAG7720943.1"/>
    </source>
</evidence>
<feature type="non-terminal residue" evidence="1">
    <location>
        <position position="1"/>
    </location>
</feature>
<feature type="non-terminal residue" evidence="1">
    <location>
        <position position="37"/>
    </location>
</feature>
<accession>A0A8J2JIT5</accession>
<dbReference type="Proteomes" id="UP000708208">
    <property type="component" value="Unassembled WGS sequence"/>
</dbReference>
<dbReference type="EMBL" id="CAJVCH010075463">
    <property type="protein sequence ID" value="CAG7720943.1"/>
    <property type="molecule type" value="Genomic_DNA"/>
</dbReference>
<gene>
    <name evidence="1" type="ORF">AFUS01_LOCUS10195</name>
</gene>
<dbReference type="AlphaFoldDB" id="A0A8J2JIT5"/>
<sequence>YKIFDDLKGNTDPWIVHKQLSPNCTVIKFGYPEKPDG</sequence>
<evidence type="ECO:0000313" key="2">
    <source>
        <dbReference type="Proteomes" id="UP000708208"/>
    </source>
</evidence>